<feature type="transmembrane region" description="Helical" evidence="6">
    <location>
        <begin position="249"/>
        <end position="270"/>
    </location>
</feature>
<evidence type="ECO:0000256" key="3">
    <source>
        <dbReference type="ARBA" id="ARBA00023082"/>
    </source>
</evidence>
<keyword evidence="3" id="KW-0731">Sigma factor</keyword>
<evidence type="ECO:0000259" key="7">
    <source>
        <dbReference type="Pfam" id="PF04542"/>
    </source>
</evidence>
<evidence type="ECO:0000259" key="8">
    <source>
        <dbReference type="Pfam" id="PF08281"/>
    </source>
</evidence>
<dbReference type="InterPro" id="IPR013325">
    <property type="entry name" value="RNA_pol_sigma_r2"/>
</dbReference>
<name>A0ABU0E0H8_9FIRM</name>
<comment type="similarity">
    <text evidence="1">Belongs to the sigma-70 factor family. ECF subfamily.</text>
</comment>
<evidence type="ECO:0000313" key="10">
    <source>
        <dbReference type="Proteomes" id="UP001230220"/>
    </source>
</evidence>
<gene>
    <name evidence="9" type="ORF">J2S15_001122</name>
</gene>
<proteinExistence type="inferred from homology"/>
<dbReference type="InterPro" id="IPR014284">
    <property type="entry name" value="RNA_pol_sigma-70_dom"/>
</dbReference>
<keyword evidence="6" id="KW-0812">Transmembrane</keyword>
<keyword evidence="4" id="KW-0238">DNA-binding</keyword>
<dbReference type="CDD" id="cd06171">
    <property type="entry name" value="Sigma70_r4"/>
    <property type="match status" value="1"/>
</dbReference>
<keyword evidence="6" id="KW-1133">Transmembrane helix</keyword>
<comment type="caution">
    <text evidence="9">The sequence shown here is derived from an EMBL/GenBank/DDBJ whole genome shotgun (WGS) entry which is preliminary data.</text>
</comment>
<evidence type="ECO:0000256" key="4">
    <source>
        <dbReference type="ARBA" id="ARBA00023125"/>
    </source>
</evidence>
<keyword evidence="5" id="KW-0804">Transcription</keyword>
<evidence type="ECO:0000256" key="1">
    <source>
        <dbReference type="ARBA" id="ARBA00010641"/>
    </source>
</evidence>
<dbReference type="Proteomes" id="UP001230220">
    <property type="component" value="Unassembled WGS sequence"/>
</dbReference>
<dbReference type="Pfam" id="PF08281">
    <property type="entry name" value="Sigma70_r4_2"/>
    <property type="match status" value="1"/>
</dbReference>
<dbReference type="RefSeq" id="WP_307406259.1">
    <property type="nucleotide sequence ID" value="NZ_JAUSUR010000001.1"/>
</dbReference>
<dbReference type="Pfam" id="PF04542">
    <property type="entry name" value="Sigma70_r2"/>
    <property type="match status" value="1"/>
</dbReference>
<dbReference type="SUPFAM" id="SSF88659">
    <property type="entry name" value="Sigma3 and sigma4 domains of RNA polymerase sigma factors"/>
    <property type="match status" value="1"/>
</dbReference>
<dbReference type="Gene3D" id="1.10.10.10">
    <property type="entry name" value="Winged helix-like DNA-binding domain superfamily/Winged helix DNA-binding domain"/>
    <property type="match status" value="1"/>
</dbReference>
<dbReference type="InterPro" id="IPR036388">
    <property type="entry name" value="WH-like_DNA-bd_sf"/>
</dbReference>
<feature type="domain" description="RNA polymerase sigma factor 70 region 4 type 2" evidence="8">
    <location>
        <begin position="131"/>
        <end position="182"/>
    </location>
</feature>
<evidence type="ECO:0000256" key="2">
    <source>
        <dbReference type="ARBA" id="ARBA00023015"/>
    </source>
</evidence>
<evidence type="ECO:0000256" key="6">
    <source>
        <dbReference type="SAM" id="Phobius"/>
    </source>
</evidence>
<dbReference type="SUPFAM" id="SSF88946">
    <property type="entry name" value="Sigma2 domain of RNA polymerase sigma factors"/>
    <property type="match status" value="1"/>
</dbReference>
<dbReference type="InterPro" id="IPR013324">
    <property type="entry name" value="RNA_pol_sigma_r3/r4-like"/>
</dbReference>
<dbReference type="Gene3D" id="1.10.1740.10">
    <property type="match status" value="1"/>
</dbReference>
<keyword evidence="10" id="KW-1185">Reference proteome</keyword>
<sequence length="452" mass="53216">MDKKDELTQIVKTVQEDIGQFELLYSQIINKIYFWCYTIVKDDTTAKDLTQEAMIQIYKKIATVQQPEYFSSWMYKLVRNVCYNHLKVHKRSDKLVLDSDDYTVKYEQTVIEERRDSLPEEAYNLQEIKRLIKQFIDNLPMKQREVITLFYLEEMKINEISEILNYNAGSVKSRLHAGRKNLELQIKEYQERNNVKLYSASILPLLGVILKDYQDDICNKQNLQYDKSLYTVSNNSLLFNFLQMLSEKLAIVIASIVVVGVITAVVIIGLSNQDTNKVGDKTTLSAFNDQGMYQKSKGHPYIEDITYLEFPMREGIDVTIKLKVDIEETDMKILFNNEELSFEKNQKDIYLKVRENGVYTIVTDEYKTNFEIDNIDIYAPELVEAFNEDEYLLLVINDEQSQIDFQKSFIEWRGKVYQIPKDYKIKGKFDGVVKVTLFNYNEDFIEYNLDFK</sequence>
<dbReference type="InterPro" id="IPR039425">
    <property type="entry name" value="RNA_pol_sigma-70-like"/>
</dbReference>
<dbReference type="InterPro" id="IPR013249">
    <property type="entry name" value="RNA_pol_sigma70_r4_t2"/>
</dbReference>
<keyword evidence="6" id="KW-0472">Membrane</keyword>
<dbReference type="PANTHER" id="PTHR43133">
    <property type="entry name" value="RNA POLYMERASE ECF-TYPE SIGMA FACTO"/>
    <property type="match status" value="1"/>
</dbReference>
<dbReference type="InterPro" id="IPR007627">
    <property type="entry name" value="RNA_pol_sigma70_r2"/>
</dbReference>
<reference evidence="9 10" key="1">
    <citation type="submission" date="2023-07" db="EMBL/GenBank/DDBJ databases">
        <title>Genomic Encyclopedia of Type Strains, Phase IV (KMG-IV): sequencing the most valuable type-strain genomes for metagenomic binning, comparative biology and taxonomic classification.</title>
        <authorList>
            <person name="Goeker M."/>
        </authorList>
    </citation>
    <scope>NUCLEOTIDE SEQUENCE [LARGE SCALE GENOMIC DNA]</scope>
    <source>
        <strain evidence="9 10">DSM 16784</strain>
    </source>
</reference>
<evidence type="ECO:0000313" key="9">
    <source>
        <dbReference type="EMBL" id="MDQ0360391.1"/>
    </source>
</evidence>
<protein>
    <submittedName>
        <fullName evidence="9">RNA polymerase sigma factor (Sigma-70 family)</fullName>
    </submittedName>
</protein>
<dbReference type="EMBL" id="JAUSUR010000001">
    <property type="protein sequence ID" value="MDQ0360391.1"/>
    <property type="molecule type" value="Genomic_DNA"/>
</dbReference>
<dbReference type="PANTHER" id="PTHR43133:SF8">
    <property type="entry name" value="RNA POLYMERASE SIGMA FACTOR HI_1459-RELATED"/>
    <property type="match status" value="1"/>
</dbReference>
<evidence type="ECO:0000256" key="5">
    <source>
        <dbReference type="ARBA" id="ARBA00023163"/>
    </source>
</evidence>
<accession>A0ABU0E0H8</accession>
<organism evidence="9 10">
    <name type="scientific">Breznakia pachnodae</name>
    <dbReference type="NCBI Taxonomy" id="265178"/>
    <lineage>
        <taxon>Bacteria</taxon>
        <taxon>Bacillati</taxon>
        <taxon>Bacillota</taxon>
        <taxon>Erysipelotrichia</taxon>
        <taxon>Erysipelotrichales</taxon>
        <taxon>Erysipelotrichaceae</taxon>
        <taxon>Breznakia</taxon>
    </lineage>
</organism>
<feature type="domain" description="RNA polymerase sigma-70 region 2" evidence="7">
    <location>
        <begin position="24"/>
        <end position="91"/>
    </location>
</feature>
<keyword evidence="2" id="KW-0805">Transcription regulation</keyword>
<dbReference type="NCBIfam" id="TIGR02937">
    <property type="entry name" value="sigma70-ECF"/>
    <property type="match status" value="1"/>
</dbReference>